<dbReference type="Gene3D" id="3.40.50.300">
    <property type="entry name" value="P-loop containing nucleotide triphosphate hydrolases"/>
    <property type="match status" value="1"/>
</dbReference>
<evidence type="ECO:0000256" key="17">
    <source>
        <dbReference type="SAM" id="Phobius"/>
    </source>
</evidence>
<evidence type="ECO:0000256" key="5">
    <source>
        <dbReference type="ARBA" id="ARBA00022475"/>
    </source>
</evidence>
<feature type="coiled-coil region" evidence="16">
    <location>
        <begin position="197"/>
        <end position="224"/>
    </location>
</feature>
<evidence type="ECO:0000256" key="12">
    <source>
        <dbReference type="ARBA" id="ARBA00022989"/>
    </source>
</evidence>
<dbReference type="GO" id="GO:0004715">
    <property type="term" value="F:non-membrane spanning protein tyrosine kinase activity"/>
    <property type="evidence" value="ECO:0007669"/>
    <property type="project" value="UniProtKB-EC"/>
</dbReference>
<evidence type="ECO:0000313" key="20">
    <source>
        <dbReference type="EMBL" id="PWG16878.1"/>
    </source>
</evidence>
<dbReference type="InterPro" id="IPR050445">
    <property type="entry name" value="Bact_polysacc_biosynth/exp"/>
</dbReference>
<keyword evidence="8 17" id="KW-0812">Transmembrane</keyword>
<keyword evidence="9" id="KW-0547">Nucleotide-binding</keyword>
<dbReference type="CDD" id="cd05387">
    <property type="entry name" value="BY-kinase"/>
    <property type="match status" value="1"/>
</dbReference>
<keyword evidence="16" id="KW-0175">Coiled coil</keyword>
<name>A0A2V1P503_9RHOB</name>
<dbReference type="Proteomes" id="UP000245293">
    <property type="component" value="Unassembled WGS sequence"/>
</dbReference>
<comment type="similarity">
    <text evidence="3">Belongs to the etk/wzc family.</text>
</comment>
<keyword evidence="12 17" id="KW-1133">Transmembrane helix</keyword>
<organism evidence="20 21">
    <name type="scientific">Salibaculum griseiflavum</name>
    <dbReference type="NCBI Taxonomy" id="1914409"/>
    <lineage>
        <taxon>Bacteria</taxon>
        <taxon>Pseudomonadati</taxon>
        <taxon>Pseudomonadota</taxon>
        <taxon>Alphaproteobacteria</taxon>
        <taxon>Rhodobacterales</taxon>
        <taxon>Roseobacteraceae</taxon>
        <taxon>Salibaculum</taxon>
    </lineage>
</organism>
<dbReference type="EC" id="2.7.10.2" evidence="4"/>
<dbReference type="Pfam" id="PF13614">
    <property type="entry name" value="AAA_31"/>
    <property type="match status" value="1"/>
</dbReference>
<keyword evidence="10" id="KW-0418">Kinase</keyword>
<dbReference type="RefSeq" id="WP_109388671.1">
    <property type="nucleotide sequence ID" value="NZ_QETF01000008.1"/>
</dbReference>
<evidence type="ECO:0000256" key="1">
    <source>
        <dbReference type="ARBA" id="ARBA00004429"/>
    </source>
</evidence>
<keyword evidence="5" id="KW-1003">Cell membrane</keyword>
<keyword evidence="14" id="KW-0829">Tyrosine-protein kinase</keyword>
<comment type="caution">
    <text evidence="20">The sequence shown here is derived from an EMBL/GenBank/DDBJ whole genome shotgun (WGS) entry which is preliminary data.</text>
</comment>
<keyword evidence="13 17" id="KW-0472">Membrane</keyword>
<keyword evidence="6" id="KW-0997">Cell inner membrane</keyword>
<evidence type="ECO:0000256" key="11">
    <source>
        <dbReference type="ARBA" id="ARBA00022840"/>
    </source>
</evidence>
<proteinExistence type="inferred from homology"/>
<dbReference type="Pfam" id="PF02706">
    <property type="entry name" value="Wzz"/>
    <property type="match status" value="1"/>
</dbReference>
<dbReference type="NCBIfam" id="TIGR01007">
    <property type="entry name" value="eps_fam"/>
    <property type="match status" value="1"/>
</dbReference>
<evidence type="ECO:0000256" key="7">
    <source>
        <dbReference type="ARBA" id="ARBA00022679"/>
    </source>
</evidence>
<feature type="domain" description="AAA" evidence="19">
    <location>
        <begin position="515"/>
        <end position="644"/>
    </location>
</feature>
<evidence type="ECO:0000256" key="2">
    <source>
        <dbReference type="ARBA" id="ARBA00007316"/>
    </source>
</evidence>
<evidence type="ECO:0000256" key="10">
    <source>
        <dbReference type="ARBA" id="ARBA00022777"/>
    </source>
</evidence>
<dbReference type="GO" id="GO:0005524">
    <property type="term" value="F:ATP binding"/>
    <property type="evidence" value="ECO:0007669"/>
    <property type="project" value="UniProtKB-KW"/>
</dbReference>
<dbReference type="GO" id="GO:0005886">
    <property type="term" value="C:plasma membrane"/>
    <property type="evidence" value="ECO:0007669"/>
    <property type="project" value="UniProtKB-SubCell"/>
</dbReference>
<comment type="catalytic activity">
    <reaction evidence="15">
        <text>L-tyrosyl-[protein] + ATP = O-phospho-L-tyrosyl-[protein] + ADP + H(+)</text>
        <dbReference type="Rhea" id="RHEA:10596"/>
        <dbReference type="Rhea" id="RHEA-COMP:10136"/>
        <dbReference type="Rhea" id="RHEA-COMP:20101"/>
        <dbReference type="ChEBI" id="CHEBI:15378"/>
        <dbReference type="ChEBI" id="CHEBI:30616"/>
        <dbReference type="ChEBI" id="CHEBI:46858"/>
        <dbReference type="ChEBI" id="CHEBI:61978"/>
        <dbReference type="ChEBI" id="CHEBI:456216"/>
        <dbReference type="EC" id="2.7.10.2"/>
    </reaction>
</comment>
<accession>A0A2V1P503</accession>
<dbReference type="AlphaFoldDB" id="A0A2V1P503"/>
<evidence type="ECO:0000256" key="14">
    <source>
        <dbReference type="ARBA" id="ARBA00023137"/>
    </source>
</evidence>
<dbReference type="EMBL" id="QETF01000008">
    <property type="protein sequence ID" value="PWG16878.1"/>
    <property type="molecule type" value="Genomic_DNA"/>
</dbReference>
<dbReference type="PANTHER" id="PTHR32309:SF13">
    <property type="entry name" value="FERRIC ENTEROBACTIN TRANSPORT PROTEIN FEPE"/>
    <property type="match status" value="1"/>
</dbReference>
<comment type="subcellular location">
    <subcellularLocation>
        <location evidence="1">Cell inner membrane</location>
        <topology evidence="1">Multi-pass membrane protein</topology>
    </subcellularLocation>
</comment>
<evidence type="ECO:0000256" key="3">
    <source>
        <dbReference type="ARBA" id="ARBA00008883"/>
    </source>
</evidence>
<dbReference type="OrthoDB" id="230260at2"/>
<dbReference type="InterPro" id="IPR025669">
    <property type="entry name" value="AAA_dom"/>
</dbReference>
<comment type="similarity">
    <text evidence="2">Belongs to the CpsD/CapB family.</text>
</comment>
<evidence type="ECO:0000256" key="15">
    <source>
        <dbReference type="ARBA" id="ARBA00051245"/>
    </source>
</evidence>
<evidence type="ECO:0000259" key="18">
    <source>
        <dbReference type="Pfam" id="PF02706"/>
    </source>
</evidence>
<evidence type="ECO:0000259" key="19">
    <source>
        <dbReference type="Pfam" id="PF13614"/>
    </source>
</evidence>
<keyword evidence="7" id="KW-0808">Transferase</keyword>
<dbReference type="PANTHER" id="PTHR32309">
    <property type="entry name" value="TYROSINE-PROTEIN KINASE"/>
    <property type="match status" value="1"/>
</dbReference>
<dbReference type="InterPro" id="IPR003856">
    <property type="entry name" value="LPS_length_determ_N"/>
</dbReference>
<evidence type="ECO:0000256" key="8">
    <source>
        <dbReference type="ARBA" id="ARBA00022692"/>
    </source>
</evidence>
<keyword evidence="21" id="KW-1185">Reference proteome</keyword>
<protein>
    <recommendedName>
        <fullName evidence="4">non-specific protein-tyrosine kinase</fullName>
        <ecNumber evidence="4">2.7.10.2</ecNumber>
    </recommendedName>
</protein>
<evidence type="ECO:0000313" key="21">
    <source>
        <dbReference type="Proteomes" id="UP000245293"/>
    </source>
</evidence>
<evidence type="ECO:0000256" key="9">
    <source>
        <dbReference type="ARBA" id="ARBA00022741"/>
    </source>
</evidence>
<evidence type="ECO:0000256" key="16">
    <source>
        <dbReference type="SAM" id="Coils"/>
    </source>
</evidence>
<evidence type="ECO:0000256" key="6">
    <source>
        <dbReference type="ARBA" id="ARBA00022519"/>
    </source>
</evidence>
<evidence type="ECO:0000256" key="4">
    <source>
        <dbReference type="ARBA" id="ARBA00011903"/>
    </source>
</evidence>
<feature type="domain" description="Polysaccharide chain length determinant N-terminal" evidence="18">
    <location>
        <begin position="11"/>
        <end position="98"/>
    </location>
</feature>
<sequence length="709" mass="76541">MAGYDTGTAGLRDIFLLLRRKLRLILMTMAIAIGLAAIYVASATPLYTASALLLIDPSSKNLLDPGETTNPNIRGADAFIESEVEILRSNATALAAIEDANLLADPEFGPSLGLRDKILQAVGIGSSDDRTGRQLLNATLSRVKDALTVKRQGLTYVISVSVTSESPDRAAALANTFAKVYIEQQVDSKVAASLSARDVLKAQLDTAQQNLARSEAALASYIDDNLDRLAEESGSAEVAALRSQLLQARTSRAQFQETLETSQTALQTGDWQTLTASLESEALAALANQRQRLARQLGQAEDGSQAAIDLRAELSQLEEQLQLEGTAGVRQLQSSISETRRIGEGARESIRRALLSTDLTAATLSEIYALQQEASIARNQYDTLLARMRGLEAQSLVEVADSRIVSEALPPSSASFPDAGLILALTLIGSLGLGVGLAFLNEYYMGGITSEHQLAAVIPAPVAATIPGITPQRDQVSVADTILDQPMSSFAEGFRRLRASIDKRFSPVEERGKIVMVTSAEPAEGKSTIALSLARTYAMSGKRVILIDADMRKPSLHKYIGVDPERGLLDYLLDDTQTVGLDGFYVADRIPELGVILGNRRSDVPTDQILQSERFTGLVTKARESFDVIVIDTPPVLPVVDTRYVAPLADCTVLCVRFDETGQTDLRKSYEQLEDALPNADSVVSVLNFQEVTTRGYRYGGYYGYSDET</sequence>
<dbReference type="InterPro" id="IPR005702">
    <property type="entry name" value="Wzc-like_C"/>
</dbReference>
<reference evidence="21" key="1">
    <citation type="submission" date="2018-05" db="EMBL/GenBank/DDBJ databases">
        <authorList>
            <person name="Du Z."/>
            <person name="Wang X."/>
        </authorList>
    </citation>
    <scope>NUCLEOTIDE SEQUENCE [LARGE SCALE GENOMIC DNA]</scope>
    <source>
        <strain evidence="21">WDS4C29</strain>
    </source>
</reference>
<dbReference type="SUPFAM" id="SSF52540">
    <property type="entry name" value="P-loop containing nucleoside triphosphate hydrolases"/>
    <property type="match status" value="1"/>
</dbReference>
<feature type="transmembrane region" description="Helical" evidence="17">
    <location>
        <begin position="22"/>
        <end position="41"/>
    </location>
</feature>
<keyword evidence="11" id="KW-0067">ATP-binding</keyword>
<feature type="coiled-coil region" evidence="16">
    <location>
        <begin position="283"/>
        <end position="320"/>
    </location>
</feature>
<evidence type="ECO:0000256" key="13">
    <source>
        <dbReference type="ARBA" id="ARBA00023136"/>
    </source>
</evidence>
<dbReference type="InterPro" id="IPR027417">
    <property type="entry name" value="P-loop_NTPase"/>
</dbReference>
<gene>
    <name evidence="20" type="ORF">DFK10_08865</name>
</gene>